<sequence length="558" mass="61548">GKEELLGSVTYNGWKPDQVDLSSLAAYVEQSDNHFPTLTVKETFEFAHKCLVGTVDSNDSLAANEEHAVDILISVLGLTECTDTIIGDDMVRGVSGGQKRRVTLGEMLTGHASALLLDEFSNGLDASTAYDIAKVIRSMANILGNTVVMSMLQPPPEVYDLFDNILVLDKGQVIYNGPRTELPAYFEFIGYVCPPRKDMADFLQEVTTHLGERFFLPQAREPLVSVVAFSDQFKASELHLRLLGDLSVATVRPLPHSTKRPLTYFESLQVVLARTWMANARNVRFNRVRVIQSLVIGTILGTIFLDIGRNTDPSQERKFAATKLGLYFVSMIYNAFITSSSVEAGVARRAVLYKQTAYHFFPVSTYVLADSLVEALTNIPTTFAFCLPLYFAAGLHASAAAFFSFVAIIYLFAILYSFMFRCFTAITPEVISVKVRVILLVFLHCIFSGYIVPEAAIPKAWLWFYWINPVAWAMRALFQIEYLSSSPLFDSSLGNARFGDAILLAYGFSSNGAYVGGGAVFLADLALVLVTATAFGYSRVRLVAIHIHVSSSMDIASN</sequence>
<feature type="transmembrane region" description="Helical" evidence="6">
    <location>
        <begin position="435"/>
        <end position="453"/>
    </location>
</feature>
<evidence type="ECO:0000256" key="1">
    <source>
        <dbReference type="ARBA" id="ARBA00004141"/>
    </source>
</evidence>
<dbReference type="GO" id="GO:0005524">
    <property type="term" value="F:ATP binding"/>
    <property type="evidence" value="ECO:0007669"/>
    <property type="project" value="InterPro"/>
</dbReference>
<dbReference type="GO" id="GO:0016887">
    <property type="term" value="F:ATP hydrolysis activity"/>
    <property type="evidence" value="ECO:0007669"/>
    <property type="project" value="InterPro"/>
</dbReference>
<keyword evidence="5 6" id="KW-0472">Membrane</keyword>
<keyword evidence="2" id="KW-0813">Transport</keyword>
<gene>
    <name evidence="9" type="ORF">As57867_007220</name>
</gene>
<dbReference type="InterPro" id="IPR003439">
    <property type="entry name" value="ABC_transporter-like_ATP-bd"/>
</dbReference>
<evidence type="ECO:0000256" key="6">
    <source>
        <dbReference type="SAM" id="Phobius"/>
    </source>
</evidence>
<evidence type="ECO:0000313" key="9">
    <source>
        <dbReference type="EMBL" id="KAF0704828.1"/>
    </source>
</evidence>
<dbReference type="OrthoDB" id="107328at2759"/>
<feature type="transmembrane region" description="Helical" evidence="6">
    <location>
        <begin position="513"/>
        <end position="537"/>
    </location>
</feature>
<dbReference type="AlphaFoldDB" id="A0A6A4Z270"/>
<dbReference type="GO" id="GO:0016020">
    <property type="term" value="C:membrane"/>
    <property type="evidence" value="ECO:0007669"/>
    <property type="project" value="UniProtKB-SubCell"/>
</dbReference>
<feature type="transmembrane region" description="Helical" evidence="6">
    <location>
        <begin position="389"/>
        <end position="415"/>
    </location>
</feature>
<accession>A0A6A4Z270</accession>
<dbReference type="Gene3D" id="3.40.50.300">
    <property type="entry name" value="P-loop containing nucleotide triphosphate hydrolases"/>
    <property type="match status" value="1"/>
</dbReference>
<feature type="non-terminal residue" evidence="9">
    <location>
        <position position="558"/>
    </location>
</feature>
<organism evidence="9">
    <name type="scientific">Aphanomyces stellatus</name>
    <dbReference type="NCBI Taxonomy" id="120398"/>
    <lineage>
        <taxon>Eukaryota</taxon>
        <taxon>Sar</taxon>
        <taxon>Stramenopiles</taxon>
        <taxon>Oomycota</taxon>
        <taxon>Saprolegniomycetes</taxon>
        <taxon>Saprolegniales</taxon>
        <taxon>Verrucalvaceae</taxon>
        <taxon>Aphanomyces</taxon>
    </lineage>
</organism>
<comment type="subcellular location">
    <subcellularLocation>
        <location evidence="1">Membrane</location>
        <topology evidence="1">Multi-pass membrane protein</topology>
    </subcellularLocation>
</comment>
<proteinExistence type="predicted"/>
<dbReference type="InterPro" id="IPR013525">
    <property type="entry name" value="ABC2_TM"/>
</dbReference>
<evidence type="ECO:0000256" key="4">
    <source>
        <dbReference type="ARBA" id="ARBA00022989"/>
    </source>
</evidence>
<dbReference type="Pfam" id="PF00005">
    <property type="entry name" value="ABC_tran"/>
    <property type="match status" value="1"/>
</dbReference>
<feature type="domain" description="ABC-2 type transporter transmembrane" evidence="8">
    <location>
        <begin position="267"/>
        <end position="482"/>
    </location>
</feature>
<dbReference type="SUPFAM" id="SSF52540">
    <property type="entry name" value="P-loop containing nucleoside triphosphate hydrolases"/>
    <property type="match status" value="1"/>
</dbReference>
<name>A0A6A4Z270_9STRA</name>
<protein>
    <recommendedName>
        <fullName evidence="10">ABC transporter domain-containing protein</fullName>
    </recommendedName>
</protein>
<comment type="caution">
    <text evidence="9">The sequence shown here is derived from an EMBL/GenBank/DDBJ whole genome shotgun (WGS) entry which is preliminary data.</text>
</comment>
<keyword evidence="3 6" id="KW-0812">Transmembrane</keyword>
<evidence type="ECO:0000259" key="7">
    <source>
        <dbReference type="Pfam" id="PF00005"/>
    </source>
</evidence>
<evidence type="ECO:0000259" key="8">
    <source>
        <dbReference type="Pfam" id="PF01061"/>
    </source>
</evidence>
<keyword evidence="4 6" id="KW-1133">Transmembrane helix</keyword>
<evidence type="ECO:0008006" key="10">
    <source>
        <dbReference type="Google" id="ProtNLM"/>
    </source>
</evidence>
<feature type="domain" description="ABC transporter" evidence="7">
    <location>
        <begin position="8"/>
        <end position="120"/>
    </location>
</feature>
<evidence type="ECO:0000256" key="3">
    <source>
        <dbReference type="ARBA" id="ARBA00022692"/>
    </source>
</evidence>
<dbReference type="GO" id="GO:0140359">
    <property type="term" value="F:ABC-type transporter activity"/>
    <property type="evidence" value="ECO:0007669"/>
    <property type="project" value="InterPro"/>
</dbReference>
<evidence type="ECO:0000256" key="5">
    <source>
        <dbReference type="ARBA" id="ARBA00023136"/>
    </source>
</evidence>
<dbReference type="EMBL" id="VJMH01003805">
    <property type="protein sequence ID" value="KAF0704828.1"/>
    <property type="molecule type" value="Genomic_DNA"/>
</dbReference>
<dbReference type="InterPro" id="IPR027417">
    <property type="entry name" value="P-loop_NTPase"/>
</dbReference>
<dbReference type="Pfam" id="PF01061">
    <property type="entry name" value="ABC2_membrane"/>
    <property type="match status" value="1"/>
</dbReference>
<evidence type="ECO:0000256" key="2">
    <source>
        <dbReference type="ARBA" id="ARBA00022448"/>
    </source>
</evidence>
<dbReference type="PANTHER" id="PTHR19241">
    <property type="entry name" value="ATP-BINDING CASSETTE TRANSPORTER"/>
    <property type="match status" value="1"/>
</dbReference>
<reference evidence="9" key="1">
    <citation type="submission" date="2019-06" db="EMBL/GenBank/DDBJ databases">
        <title>Genomics analysis of Aphanomyces spp. identifies a new class of oomycete effector associated with host adaptation.</title>
        <authorList>
            <person name="Gaulin E."/>
        </authorList>
    </citation>
    <scope>NUCLEOTIDE SEQUENCE</scope>
    <source>
        <strain evidence="9">CBS 578.67</strain>
    </source>
</reference>
<feature type="non-terminal residue" evidence="9">
    <location>
        <position position="1"/>
    </location>
</feature>